<accession>A0A402AVE8</accession>
<reference evidence="2" key="1">
    <citation type="submission" date="2018-12" db="EMBL/GenBank/DDBJ databases">
        <title>Tengunoibacter tsumagoiensis gen. nov., sp. nov., Dictyobacter kobayashii sp. nov., D. alpinus sp. nov., and D. joshuensis sp. nov. and description of Dictyobacteraceae fam. nov. within the order Ktedonobacterales isolated from Tengu-no-mugimeshi.</title>
        <authorList>
            <person name="Wang C.M."/>
            <person name="Zheng Y."/>
            <person name="Sakai Y."/>
            <person name="Toyoda A."/>
            <person name="Minakuchi Y."/>
            <person name="Abe K."/>
            <person name="Yokota A."/>
            <person name="Yabe S."/>
        </authorList>
    </citation>
    <scope>NUCLEOTIDE SEQUENCE [LARGE SCALE GENOMIC DNA]</scope>
    <source>
        <strain evidence="2">Uno11</strain>
    </source>
</reference>
<dbReference type="EMBL" id="BIFS01000002">
    <property type="protein sequence ID" value="GCE23120.1"/>
    <property type="molecule type" value="Genomic_DNA"/>
</dbReference>
<evidence type="ECO:0008006" key="3">
    <source>
        <dbReference type="Google" id="ProtNLM"/>
    </source>
</evidence>
<name>A0A402AVE8_9CHLR</name>
<protein>
    <recommendedName>
        <fullName evidence="3">RHS repeat-associated core domain-containing protein</fullName>
    </recommendedName>
</protein>
<evidence type="ECO:0000313" key="1">
    <source>
        <dbReference type="EMBL" id="GCE23120.1"/>
    </source>
</evidence>
<keyword evidence="2" id="KW-1185">Reference proteome</keyword>
<dbReference type="Proteomes" id="UP000287188">
    <property type="component" value="Unassembled WGS sequence"/>
</dbReference>
<comment type="caution">
    <text evidence="1">The sequence shown here is derived from an EMBL/GenBank/DDBJ whole genome shotgun (WGS) entry which is preliminary data.</text>
</comment>
<evidence type="ECO:0000313" key="2">
    <source>
        <dbReference type="Proteomes" id="UP000287188"/>
    </source>
</evidence>
<sequence length="148" mass="15752">MILYSHHPSTNAGQLSGMAFGGTALPTKVPTPTFSTRLSYDGIQRPVTSTATRSGTTFWSQTRTYNNVGNVINLNTTVPTTTNGTKTDSQSFCYDDLNRLVWSGNTGTPTGDNHCGLAPNGTTVGAYQQSYSYDALNRLTNGPSGSET</sequence>
<dbReference type="AlphaFoldDB" id="A0A402AVE8"/>
<proteinExistence type="predicted"/>
<organism evidence="1 2">
    <name type="scientific">Dictyobacter kobayashii</name>
    <dbReference type="NCBI Taxonomy" id="2014872"/>
    <lineage>
        <taxon>Bacteria</taxon>
        <taxon>Bacillati</taxon>
        <taxon>Chloroflexota</taxon>
        <taxon>Ktedonobacteria</taxon>
        <taxon>Ktedonobacterales</taxon>
        <taxon>Dictyobacteraceae</taxon>
        <taxon>Dictyobacter</taxon>
    </lineage>
</organism>
<dbReference type="Gene3D" id="2.180.10.10">
    <property type="entry name" value="RHS repeat-associated core"/>
    <property type="match status" value="1"/>
</dbReference>
<gene>
    <name evidence="1" type="ORF">KDK_69200</name>
</gene>